<dbReference type="EMBL" id="SNRY01000904">
    <property type="protein sequence ID" value="KAA6335337.1"/>
    <property type="molecule type" value="Genomic_DNA"/>
</dbReference>
<evidence type="ECO:0000313" key="1">
    <source>
        <dbReference type="EMBL" id="KAA6335337.1"/>
    </source>
</evidence>
<reference evidence="1" key="1">
    <citation type="submission" date="2019-03" db="EMBL/GenBank/DDBJ databases">
        <title>Single cell metagenomics reveals metabolic interactions within the superorganism composed of flagellate Streblomastix strix and complex community of Bacteroidetes bacteria on its surface.</title>
        <authorList>
            <person name="Treitli S.C."/>
            <person name="Kolisko M."/>
            <person name="Husnik F."/>
            <person name="Keeling P."/>
            <person name="Hampl V."/>
        </authorList>
    </citation>
    <scope>NUCLEOTIDE SEQUENCE</scope>
    <source>
        <strain evidence="1">STM</strain>
    </source>
</reference>
<sequence length="78" mass="9109">MNSTMPLNEIPVRFPKILTGTRKRRGCPKVEVGNLFCYYEMNFNVHAGQQFPGWVCPKLFLWREPYIEHADSGQDFSD</sequence>
<organism evidence="1">
    <name type="scientific">termite gut metagenome</name>
    <dbReference type="NCBI Taxonomy" id="433724"/>
    <lineage>
        <taxon>unclassified sequences</taxon>
        <taxon>metagenomes</taxon>
        <taxon>organismal metagenomes</taxon>
    </lineage>
</organism>
<dbReference type="AlphaFoldDB" id="A0A5J4RN79"/>
<gene>
    <name evidence="1" type="ORF">EZS27_016427</name>
</gene>
<name>A0A5J4RN79_9ZZZZ</name>
<accession>A0A5J4RN79</accession>
<proteinExistence type="predicted"/>
<protein>
    <submittedName>
        <fullName evidence="1">Uncharacterized protein</fullName>
    </submittedName>
</protein>
<comment type="caution">
    <text evidence="1">The sequence shown here is derived from an EMBL/GenBank/DDBJ whole genome shotgun (WGS) entry which is preliminary data.</text>
</comment>